<gene>
    <name evidence="1" type="ORF">NPIL_410161</name>
</gene>
<keyword evidence="2" id="KW-1185">Reference proteome</keyword>
<dbReference type="Proteomes" id="UP000887013">
    <property type="component" value="Unassembled WGS sequence"/>
</dbReference>
<reference evidence="1" key="1">
    <citation type="submission" date="2020-08" db="EMBL/GenBank/DDBJ databases">
        <title>Multicomponent nature underlies the extraordinary mechanical properties of spider dragline silk.</title>
        <authorList>
            <person name="Kono N."/>
            <person name="Nakamura H."/>
            <person name="Mori M."/>
            <person name="Yoshida Y."/>
            <person name="Ohtoshi R."/>
            <person name="Malay A.D."/>
            <person name="Moran D.A.P."/>
            <person name="Tomita M."/>
            <person name="Numata K."/>
            <person name="Arakawa K."/>
        </authorList>
    </citation>
    <scope>NUCLEOTIDE SEQUENCE</scope>
</reference>
<proteinExistence type="predicted"/>
<name>A0A8X6NE33_NEPPI</name>
<evidence type="ECO:0000313" key="2">
    <source>
        <dbReference type="Proteomes" id="UP000887013"/>
    </source>
</evidence>
<comment type="caution">
    <text evidence="1">The sequence shown here is derived from an EMBL/GenBank/DDBJ whole genome shotgun (WGS) entry which is preliminary data.</text>
</comment>
<evidence type="ECO:0000313" key="1">
    <source>
        <dbReference type="EMBL" id="GFT09791.1"/>
    </source>
</evidence>
<accession>A0A8X6NE33</accession>
<dbReference type="AlphaFoldDB" id="A0A8X6NE33"/>
<dbReference type="EMBL" id="BMAW01008695">
    <property type="protein sequence ID" value="GFT09791.1"/>
    <property type="molecule type" value="Genomic_DNA"/>
</dbReference>
<organism evidence="1 2">
    <name type="scientific">Nephila pilipes</name>
    <name type="common">Giant wood spider</name>
    <name type="synonym">Nephila maculata</name>
    <dbReference type="NCBI Taxonomy" id="299642"/>
    <lineage>
        <taxon>Eukaryota</taxon>
        <taxon>Metazoa</taxon>
        <taxon>Ecdysozoa</taxon>
        <taxon>Arthropoda</taxon>
        <taxon>Chelicerata</taxon>
        <taxon>Arachnida</taxon>
        <taxon>Araneae</taxon>
        <taxon>Araneomorphae</taxon>
        <taxon>Entelegynae</taxon>
        <taxon>Araneoidea</taxon>
        <taxon>Nephilidae</taxon>
        <taxon>Nephila</taxon>
    </lineage>
</organism>
<sequence length="115" mass="13432">MIAPCEFGTILPKKQDQEIIFSKSNCCVIERKSSDWALPNLMEEWSARYVTFKSSILRLVSCVLRFVNNTRGINEKRIILEKERLRSDIRSVLASKFPDEKSIHVILMKEEFIPK</sequence>
<protein>
    <submittedName>
        <fullName evidence="1">Uncharacterized protein</fullName>
    </submittedName>
</protein>